<organism evidence="1 2">
    <name type="scientific">Penicillium camemberti (strain FM 013)</name>
    <dbReference type="NCBI Taxonomy" id="1429867"/>
    <lineage>
        <taxon>Eukaryota</taxon>
        <taxon>Fungi</taxon>
        <taxon>Dikarya</taxon>
        <taxon>Ascomycota</taxon>
        <taxon>Pezizomycotina</taxon>
        <taxon>Eurotiomycetes</taxon>
        <taxon>Eurotiomycetidae</taxon>
        <taxon>Eurotiales</taxon>
        <taxon>Aspergillaceae</taxon>
        <taxon>Penicillium</taxon>
    </lineage>
</organism>
<name>A0A0G4NWA6_PENC3</name>
<dbReference type="AlphaFoldDB" id="A0A0G4NWA6"/>
<sequence length="76" mass="8535">MINPNVSPQRTKMHILGPEGIAHLLEDHVDGGGRCGSIVAMVFKHLLDDIHDGDTSRTVIHRYSVNSDDKYRLLRD</sequence>
<accession>A0A0G4NWA6</accession>
<dbReference type="EMBL" id="HG793135">
    <property type="protein sequence ID" value="CRL18358.1"/>
    <property type="molecule type" value="Genomic_DNA"/>
</dbReference>
<dbReference type="Proteomes" id="UP000053732">
    <property type="component" value="Unassembled WGS sequence"/>
</dbReference>
<gene>
    <name evidence="1" type="ORF">PCAMFM013_S002g000228</name>
</gene>
<proteinExistence type="predicted"/>
<evidence type="ECO:0000313" key="1">
    <source>
        <dbReference type="EMBL" id="CRL18358.1"/>
    </source>
</evidence>
<protein>
    <submittedName>
        <fullName evidence="1">Str. FM013</fullName>
    </submittedName>
</protein>
<evidence type="ECO:0000313" key="2">
    <source>
        <dbReference type="Proteomes" id="UP000053732"/>
    </source>
</evidence>
<reference evidence="1 2" key="1">
    <citation type="journal article" date="2014" name="Nat. Commun.">
        <title>Multiple recent horizontal transfers of a large genomic region in cheese making fungi.</title>
        <authorList>
            <person name="Cheeseman K."/>
            <person name="Ropars J."/>
            <person name="Renault P."/>
            <person name="Dupont J."/>
            <person name="Gouzy J."/>
            <person name="Branca A."/>
            <person name="Abraham A.L."/>
            <person name="Ceppi M."/>
            <person name="Conseiller E."/>
            <person name="Debuchy R."/>
            <person name="Malagnac F."/>
            <person name="Goarin A."/>
            <person name="Silar P."/>
            <person name="Lacoste S."/>
            <person name="Sallet E."/>
            <person name="Bensimon A."/>
            <person name="Giraud T."/>
            <person name="Brygoo Y."/>
        </authorList>
    </citation>
    <scope>NUCLEOTIDE SEQUENCE [LARGE SCALE GENOMIC DNA]</scope>
    <source>
        <strain evidence="2">FM 013</strain>
    </source>
</reference>
<keyword evidence="2" id="KW-1185">Reference proteome</keyword>
<dbReference type="STRING" id="1429867.A0A0G4NWA6"/>